<keyword evidence="4" id="KW-1185">Reference proteome</keyword>
<dbReference type="RefSeq" id="WP_149504733.1">
    <property type="nucleotide sequence ID" value="NZ_CP035708.1"/>
</dbReference>
<sequence>MLSEASAATPLLAAAIGAAAALLGTGLSFGRDWYVQRLKDGEQRTFVALRLAADLEDFAIRCALAAGDHGEPEIKSHGQEQYVVRHSTPDFKFDYSAYEWRLVPKDLLMRILELPHLAQRAHAYLDGVSEFVADPPFYEEFFQARSLRFGRLGLRALDLARDLRTRHGASPSISPLDPDDDYDLRDHLENILGDVQKSQGYHRAPMAGRTPT</sequence>
<dbReference type="EMBL" id="JBEPLS010000002">
    <property type="protein sequence ID" value="MET3603067.1"/>
    <property type="molecule type" value="Genomic_DNA"/>
</dbReference>
<evidence type="ECO:0000313" key="3">
    <source>
        <dbReference type="Proteomes" id="UP000323522"/>
    </source>
</evidence>
<reference evidence="1 4" key="2">
    <citation type="submission" date="2024-06" db="EMBL/GenBank/DDBJ databases">
        <title>Genomic Encyclopedia of Type Strains, Phase IV (KMG-IV): sequencing the most valuable type-strain genomes for metagenomic binning, comparative biology and taxonomic classification.</title>
        <authorList>
            <person name="Goeker M."/>
        </authorList>
    </citation>
    <scope>NUCLEOTIDE SEQUENCE [LARGE SCALE GENOMIC DNA]</scope>
    <source>
        <strain evidence="1 4">D-501</strain>
    </source>
</reference>
<dbReference type="EMBL" id="CP035708">
    <property type="protein sequence ID" value="QEN02101.1"/>
    <property type="molecule type" value="Genomic_DNA"/>
</dbReference>
<evidence type="ECO:0000313" key="4">
    <source>
        <dbReference type="Proteomes" id="UP001549111"/>
    </source>
</evidence>
<accession>A0A5C1Q3F4</accession>
<gene>
    <name evidence="1" type="ORF">ABIC99_000851</name>
    <name evidence="2" type="ORF">EWH46_15890</name>
</gene>
<organism evidence="2 3">
    <name type="scientific">Sphaerotilus sulfidivorans</name>
    <dbReference type="NCBI Taxonomy" id="639200"/>
    <lineage>
        <taxon>Bacteria</taxon>
        <taxon>Pseudomonadati</taxon>
        <taxon>Pseudomonadota</taxon>
        <taxon>Betaproteobacteria</taxon>
        <taxon>Burkholderiales</taxon>
        <taxon>Sphaerotilaceae</taxon>
        <taxon>Sphaerotilus</taxon>
    </lineage>
</organism>
<dbReference type="AlphaFoldDB" id="A0A5C1Q3F4"/>
<dbReference type="Proteomes" id="UP001549111">
    <property type="component" value="Unassembled WGS sequence"/>
</dbReference>
<proteinExistence type="predicted"/>
<name>A0A5C1Q3F4_9BURK</name>
<dbReference type="KEGG" id="snn:EWH46_15890"/>
<reference evidence="2 3" key="1">
    <citation type="submission" date="2019-02" db="EMBL/GenBank/DDBJ databases">
        <title>Complete Genome Sequence and Methylome Analysis of Sphaerotilus natans subsp. sulfidivorans D-507.</title>
        <authorList>
            <person name="Fomenkov A."/>
            <person name="Gridneva E."/>
            <person name="Smolyakov D."/>
            <person name="Dubinina G."/>
            <person name="Vincze T."/>
            <person name="Grabovich M."/>
            <person name="Roberts R.J."/>
        </authorList>
    </citation>
    <scope>NUCLEOTIDE SEQUENCE [LARGE SCALE GENOMIC DNA]</scope>
    <source>
        <strain evidence="2 3">D-507</strain>
    </source>
</reference>
<dbReference type="Proteomes" id="UP000323522">
    <property type="component" value="Chromosome"/>
</dbReference>
<evidence type="ECO:0000313" key="2">
    <source>
        <dbReference type="EMBL" id="QEN02101.1"/>
    </source>
</evidence>
<protein>
    <submittedName>
        <fullName evidence="2">Uncharacterized protein</fullName>
    </submittedName>
</protein>
<evidence type="ECO:0000313" key="1">
    <source>
        <dbReference type="EMBL" id="MET3603067.1"/>
    </source>
</evidence>